<feature type="coiled-coil region" evidence="12">
    <location>
        <begin position="905"/>
        <end position="932"/>
    </location>
</feature>
<comment type="subcellular location">
    <subcellularLocation>
        <location evidence="1">Nucleus</location>
    </subcellularLocation>
</comment>
<dbReference type="SUPFAM" id="SSF52540">
    <property type="entry name" value="P-loop containing nucleoside triphosphate hydrolases"/>
    <property type="match status" value="2"/>
</dbReference>
<feature type="coiled-coil region" evidence="12">
    <location>
        <begin position="83"/>
        <end position="120"/>
    </location>
</feature>
<dbReference type="PROSITE" id="PS51194">
    <property type="entry name" value="HELICASE_CTER"/>
    <property type="match status" value="1"/>
</dbReference>
<proteinExistence type="inferred from homology"/>
<keyword evidence="9" id="KW-0539">Nucleus</keyword>
<dbReference type="CDD" id="cd17999">
    <property type="entry name" value="DEXHc_Mot1"/>
    <property type="match status" value="1"/>
</dbReference>
<dbReference type="GO" id="GO:0004386">
    <property type="term" value="F:helicase activity"/>
    <property type="evidence" value="ECO:0007669"/>
    <property type="project" value="UniProtKB-KW"/>
</dbReference>
<dbReference type="Gene3D" id="3.40.50.10810">
    <property type="entry name" value="Tandem AAA-ATPase domain"/>
    <property type="match status" value="1"/>
</dbReference>
<dbReference type="Pfam" id="PF12054">
    <property type="entry name" value="DUF3535"/>
    <property type="match status" value="1"/>
</dbReference>
<dbReference type="FunFam" id="3.40.50.300:FF:000428">
    <property type="entry name" value="TATA-binding protein-associated factor 172"/>
    <property type="match status" value="1"/>
</dbReference>
<dbReference type="SMART" id="SM00487">
    <property type="entry name" value="DEXDc"/>
    <property type="match status" value="1"/>
</dbReference>
<dbReference type="InterPro" id="IPR011989">
    <property type="entry name" value="ARM-like"/>
</dbReference>
<evidence type="ECO:0000256" key="9">
    <source>
        <dbReference type="ARBA" id="ARBA00023242"/>
    </source>
</evidence>
<evidence type="ECO:0000259" key="14">
    <source>
        <dbReference type="PROSITE" id="PS51192"/>
    </source>
</evidence>
<dbReference type="GO" id="GO:0005634">
    <property type="term" value="C:nucleus"/>
    <property type="evidence" value="ECO:0007669"/>
    <property type="project" value="UniProtKB-SubCell"/>
</dbReference>
<feature type="domain" description="Helicase C-terminal" evidence="15">
    <location>
        <begin position="1644"/>
        <end position="1800"/>
    </location>
</feature>
<dbReference type="EMBL" id="JAEUBF010000461">
    <property type="protein sequence ID" value="KAH3678290.1"/>
    <property type="molecule type" value="Genomic_DNA"/>
</dbReference>
<dbReference type="InterPro" id="IPR022707">
    <property type="entry name" value="Mot1_central_dom"/>
</dbReference>
<evidence type="ECO:0000256" key="11">
    <source>
        <dbReference type="ARBA" id="ARBA00081329"/>
    </source>
</evidence>
<evidence type="ECO:0000256" key="1">
    <source>
        <dbReference type="ARBA" id="ARBA00004123"/>
    </source>
</evidence>
<dbReference type="GO" id="GO:0017025">
    <property type="term" value="F:TBP-class protein binding"/>
    <property type="evidence" value="ECO:0007669"/>
    <property type="project" value="InterPro"/>
</dbReference>
<dbReference type="InterPro" id="IPR044972">
    <property type="entry name" value="Mot1"/>
</dbReference>
<keyword evidence="5" id="KW-0378">Hydrolase</keyword>
<dbReference type="CDD" id="cd18793">
    <property type="entry name" value="SF2_C_SNF"/>
    <property type="match status" value="1"/>
</dbReference>
<dbReference type="SMART" id="SM00490">
    <property type="entry name" value="HELICc"/>
    <property type="match status" value="1"/>
</dbReference>
<dbReference type="GO" id="GO:0003677">
    <property type="term" value="F:DNA binding"/>
    <property type="evidence" value="ECO:0007669"/>
    <property type="project" value="UniProtKB-KW"/>
</dbReference>
<comment type="caution">
    <text evidence="16">The sequence shown here is derived from an EMBL/GenBank/DDBJ whole genome shotgun (WGS) entry which is preliminary data.</text>
</comment>
<dbReference type="GO" id="GO:0005524">
    <property type="term" value="F:ATP binding"/>
    <property type="evidence" value="ECO:0007669"/>
    <property type="project" value="UniProtKB-KW"/>
</dbReference>
<dbReference type="InterPro" id="IPR027417">
    <property type="entry name" value="P-loop_NTPase"/>
</dbReference>
<evidence type="ECO:0000256" key="5">
    <source>
        <dbReference type="ARBA" id="ARBA00022801"/>
    </source>
</evidence>
<organism evidence="16 17">
    <name type="scientific">Wickerhamomyces mucosus</name>
    <dbReference type="NCBI Taxonomy" id="1378264"/>
    <lineage>
        <taxon>Eukaryota</taxon>
        <taxon>Fungi</taxon>
        <taxon>Dikarya</taxon>
        <taxon>Ascomycota</taxon>
        <taxon>Saccharomycotina</taxon>
        <taxon>Saccharomycetes</taxon>
        <taxon>Phaffomycetales</taxon>
        <taxon>Wickerhamomycetaceae</taxon>
        <taxon>Wickerhamomyces</taxon>
    </lineage>
</organism>
<feature type="region of interest" description="Disordered" evidence="13">
    <location>
        <begin position="220"/>
        <end position="241"/>
    </location>
</feature>
<dbReference type="InterPro" id="IPR014001">
    <property type="entry name" value="Helicase_ATP-bd"/>
</dbReference>
<dbReference type="PANTHER" id="PTHR36498:SF1">
    <property type="entry name" value="TATA-BINDING PROTEIN-ASSOCIATED FACTOR 172"/>
    <property type="match status" value="1"/>
</dbReference>
<dbReference type="PROSITE" id="PS51192">
    <property type="entry name" value="HELICASE_ATP_BIND_1"/>
    <property type="match status" value="1"/>
</dbReference>
<dbReference type="Pfam" id="PF00271">
    <property type="entry name" value="Helicase_C"/>
    <property type="match status" value="1"/>
</dbReference>
<evidence type="ECO:0000256" key="10">
    <source>
        <dbReference type="ARBA" id="ARBA00073046"/>
    </source>
</evidence>
<evidence type="ECO:0000256" key="12">
    <source>
        <dbReference type="SAM" id="Coils"/>
    </source>
</evidence>
<evidence type="ECO:0000256" key="4">
    <source>
        <dbReference type="ARBA" id="ARBA00022741"/>
    </source>
</evidence>
<dbReference type="InterPro" id="IPR038718">
    <property type="entry name" value="SNF2-like_sf"/>
</dbReference>
<gene>
    <name evidence="16" type="ORF">WICMUC_001614</name>
</gene>
<keyword evidence="12" id="KW-0175">Coiled coil</keyword>
<evidence type="ECO:0000313" key="17">
    <source>
        <dbReference type="Proteomes" id="UP000769528"/>
    </source>
</evidence>
<evidence type="ECO:0000256" key="7">
    <source>
        <dbReference type="ARBA" id="ARBA00022840"/>
    </source>
</evidence>
<dbReference type="Gene3D" id="3.40.50.300">
    <property type="entry name" value="P-loop containing nucleotide triphosphate hydrolases"/>
    <property type="match status" value="1"/>
</dbReference>
<dbReference type="InterPro" id="IPR016024">
    <property type="entry name" value="ARM-type_fold"/>
</dbReference>
<comment type="similarity">
    <text evidence="2">Belongs to the SNF2/RAD54 helicase family.</text>
</comment>
<keyword evidence="7" id="KW-0067">ATP-binding</keyword>
<dbReference type="InterPro" id="IPR001650">
    <property type="entry name" value="Helicase_C-like"/>
</dbReference>
<sequence>MSRLERLVILLDTGSTNFIRNTAADQLSDLAKSHPEEVLNLISRVYPYLQSNKWETRTAAARAIGGIASHVELFDPNQEDTDFDNINVKIEELSDDQIKLENEEKKKLELMKKLEHDDERQFITLEDWNLTELFKSGKKLLSTSEIDKAKPNSMDALKKQKVSIDKSLGFNNKSSFESSVIKEEKKSLEQGIKVENGDQSESSTPIASGISSARLKAMAKRKAKMEAKNGPSKSKPIDLSQSSVSRKLVKEDIKDLNIKQEQINHIDITEQTHANQIVVESKSSEIPSVLSEHAKVAGLIWPFQGIYELLLVNLFSENWEIRHGAVLGLREIIKKHGKGAGRIKGKDRQENDSKNNQTLEDLTCRFLTLFALDRFGDFVYDTVVAPVRESAAQALAALLLHLNSETILKVFGKLNQLVLQEGMTPCWQASHGGMLGLRYLVSIRTDIFVSHPELLDDVLKMVLHGLRESDDDVQAVAAATLTPITDEFVRLKNETISVVLNTIWDCLTKLKDDLSASIGSVMDLLSKLCINPEVLKVINKQAENNSEYAIKNLVPKLYPFLRHSIKNVRKSVLNTLLAFLSISDENAQNWIDGESFRFVFQNLLLEQDSQILQLSQQVFEKLLHETDKNESIALDEVLLVHFQPLLTLLMTPIGITRYNYTMPQNLIMRPSGVSINFQFASPPAEATDSNEDDSGTTSAKRGKKRKSPSTPDSAIPAPENERINIDGPMLIGDITLLGEEVFYRTRLAAARAFGQILSYIKDESLEIIIKLLQKYFNVPHSTPRLLTSVIITEYCTSLLSKDIKPSPLAIENFYPYLMEILTNPDKLPAFRELVPTLKTVRTQCHSLFRVFVDEGKISQSKIPDLPIVVQGENDAGPGAFSLELADQIVGETYAKLESSLQPIYKMSAQSALEQSKQAVQQAINDAKNAKNQRTVAILSNFASSVVLLDDLPKKLNPLIRSLMDSVKSESLEDLQQRSAHSVSNLIQKLISNNKPNVADKIVKNLCQFLCVDTLEVPEFEANLIYKNSILSLRKEESNTEISVLEDARIKRRGAKLSLETILRKFDSAVFDRIPQLEKVIFDPLFNLAHKPILEIENNEVGQSIVDSFGILKALIPTINDELNNKVLSVLPHVSNALKSDYSVFRYSAAKVLAVLAKKLPSETIPFIIKHVLPSLNNAGDVKDRQGSIEAVYHISSTMDSDILPYVIFLIVPVLGRMSDADQDVRVLATTTFASIIKLVPLEAGIPDPVDISQELLEGREKEREFIQQMMNPSKSKPFSLPVAIKATLRKYQQDGINWLAFLNKYHLHGILCDDMGLGKTLQTICIIASDHHLRAEDYKLSKSIETRPLPSLIVCPPSLTGHWEQEFNQYSPFLKVLVYAGGPTVRSALRTKFTNDVDIIVTSYDVIRNDIEFLSDKDYNYCVLDEGHIIKNASSKLTKSVKRVRANHRLILSGTPIQNNVLELWSLFDFLMPGFLGSEKTFQERFAKPIAASRNSKTSSKEQEAGALALEALHKQVLPFMLRRLKEEVLSDLPPKIIQDYYCELGDLQKQLYNDFAKKQKDVVQKDLNTSEMSETKTHIFQALQYMRKLCNHPALVLNENHPQYRDVEKYLRQTGLGLHDIRHAPKLLALKNLLLECGIGVADIEKSKNETSGVISQHRALIFCQLKDMLDMVEDDLLRKHLPSVSFMRLDGTTDPRHRQSIVRKFNEDPSIDVLLLTTKVGGLGLNLTGADTVIFVEHDWNPMNDLQAMDRAHRLGQKKVVNVYRLITKDTLEEKIMGLQKFKINIASTIVSQQNAGLASMDTNQLLDLFDAEQQGQQESNNEELRDDESNHVKTQEVINESGLSGKAGAIIGDLGELWDQSQYEEEYNLDTFIKSLK</sequence>
<feature type="domain" description="Helicase ATP-binding" evidence="14">
    <location>
        <begin position="1300"/>
        <end position="1474"/>
    </location>
</feature>
<dbReference type="InterPro" id="IPR000330">
    <property type="entry name" value="SNF2_N"/>
</dbReference>
<dbReference type="Gene3D" id="1.25.10.10">
    <property type="entry name" value="Leucine-rich Repeat Variant"/>
    <property type="match status" value="3"/>
</dbReference>
<evidence type="ECO:0000259" key="15">
    <source>
        <dbReference type="PROSITE" id="PS51194"/>
    </source>
</evidence>
<dbReference type="Pfam" id="PF00176">
    <property type="entry name" value="SNF2-rel_dom"/>
    <property type="match status" value="1"/>
</dbReference>
<keyword evidence="4" id="KW-0547">Nucleotide-binding</keyword>
<evidence type="ECO:0000256" key="2">
    <source>
        <dbReference type="ARBA" id="ARBA00007025"/>
    </source>
</evidence>
<keyword evidence="8" id="KW-0238">DNA-binding</keyword>
<name>A0A9P8TGZ4_9ASCO</name>
<evidence type="ECO:0000256" key="8">
    <source>
        <dbReference type="ARBA" id="ARBA00023125"/>
    </source>
</evidence>
<keyword evidence="3" id="KW-0677">Repeat</keyword>
<dbReference type="PANTHER" id="PTHR36498">
    <property type="entry name" value="TATA-BINDING PROTEIN-ASSOCIATED FACTOR 172"/>
    <property type="match status" value="1"/>
</dbReference>
<keyword evidence="6" id="KW-0347">Helicase</keyword>
<reference evidence="16" key="1">
    <citation type="journal article" date="2021" name="Open Biol.">
        <title>Shared evolutionary footprints suggest mitochondrial oxidative damage underlies multiple complex I losses in fungi.</title>
        <authorList>
            <person name="Schikora-Tamarit M.A."/>
            <person name="Marcet-Houben M."/>
            <person name="Nosek J."/>
            <person name="Gabaldon T."/>
        </authorList>
    </citation>
    <scope>NUCLEOTIDE SEQUENCE</scope>
    <source>
        <strain evidence="16">CBS6341</strain>
    </source>
</reference>
<dbReference type="SUPFAM" id="SSF48371">
    <property type="entry name" value="ARM repeat"/>
    <property type="match status" value="2"/>
</dbReference>
<evidence type="ECO:0000256" key="6">
    <source>
        <dbReference type="ARBA" id="ARBA00022806"/>
    </source>
</evidence>
<reference evidence="16" key="2">
    <citation type="submission" date="2021-01" db="EMBL/GenBank/DDBJ databases">
        <authorList>
            <person name="Schikora-Tamarit M.A."/>
        </authorList>
    </citation>
    <scope>NUCLEOTIDE SEQUENCE</scope>
    <source>
        <strain evidence="16">CBS6341</strain>
    </source>
</reference>
<evidence type="ECO:0000313" key="16">
    <source>
        <dbReference type="EMBL" id="KAH3678290.1"/>
    </source>
</evidence>
<protein>
    <recommendedName>
        <fullName evidence="10">TATA-binding protein-associated factor mot1</fullName>
    </recommendedName>
    <alternativeName>
        <fullName evidence="11">Modifier of transcription 1</fullName>
    </alternativeName>
</protein>
<evidence type="ECO:0000256" key="13">
    <source>
        <dbReference type="SAM" id="MobiDB-lite"/>
    </source>
</evidence>
<keyword evidence="17" id="KW-1185">Reference proteome</keyword>
<dbReference type="InterPro" id="IPR044078">
    <property type="entry name" value="Mot1_ATP-bd"/>
</dbReference>
<accession>A0A9P8TGZ4</accession>
<dbReference type="OrthoDB" id="10252227at2759"/>
<dbReference type="InterPro" id="IPR049730">
    <property type="entry name" value="SNF2/RAD54-like_C"/>
</dbReference>
<evidence type="ECO:0000256" key="3">
    <source>
        <dbReference type="ARBA" id="ARBA00022737"/>
    </source>
</evidence>
<feature type="region of interest" description="Disordered" evidence="13">
    <location>
        <begin position="682"/>
        <end position="720"/>
    </location>
</feature>
<dbReference type="Proteomes" id="UP000769528">
    <property type="component" value="Unassembled WGS sequence"/>
</dbReference>
<dbReference type="FunFam" id="3.40.50.10810:FF:000009">
    <property type="entry name" value="B-TFIID TATA-box-binding protein-associated factor 1"/>
    <property type="match status" value="1"/>
</dbReference>
<dbReference type="GO" id="GO:0016887">
    <property type="term" value="F:ATP hydrolysis activity"/>
    <property type="evidence" value="ECO:0007669"/>
    <property type="project" value="InterPro"/>
</dbReference>